<feature type="domain" description="VWFA" evidence="2">
    <location>
        <begin position="351"/>
        <end position="549"/>
    </location>
</feature>
<dbReference type="PROSITE" id="PS50234">
    <property type="entry name" value="VWFA"/>
    <property type="match status" value="1"/>
</dbReference>
<dbReference type="InterPro" id="IPR036465">
    <property type="entry name" value="vWFA_dom_sf"/>
</dbReference>
<evidence type="ECO:0000256" key="1">
    <source>
        <dbReference type="SAM" id="Phobius"/>
    </source>
</evidence>
<evidence type="ECO:0000259" key="2">
    <source>
        <dbReference type="PROSITE" id="PS50234"/>
    </source>
</evidence>
<protein>
    <submittedName>
        <fullName evidence="3">von Willebrand factor type A domain-containing protein</fullName>
    </submittedName>
</protein>
<accession>A0A2P8DXW8</accession>
<evidence type="ECO:0000313" key="4">
    <source>
        <dbReference type="Proteomes" id="UP000243528"/>
    </source>
</evidence>
<dbReference type="SUPFAM" id="SSF53850">
    <property type="entry name" value="Periplasmic binding protein-like II"/>
    <property type="match status" value="1"/>
</dbReference>
<name>A0A2P8DXW8_9ACTN</name>
<proteinExistence type="predicted"/>
<evidence type="ECO:0000313" key="3">
    <source>
        <dbReference type="EMBL" id="PSL02075.1"/>
    </source>
</evidence>
<dbReference type="AlphaFoldDB" id="A0A2P8DXW8"/>
<dbReference type="Proteomes" id="UP000243528">
    <property type="component" value="Unassembled WGS sequence"/>
</dbReference>
<keyword evidence="1" id="KW-0472">Membrane</keyword>
<keyword evidence="1" id="KW-1133">Transmembrane helix</keyword>
<dbReference type="SMART" id="SM00327">
    <property type="entry name" value="VWA"/>
    <property type="match status" value="1"/>
</dbReference>
<keyword evidence="4" id="KW-1185">Reference proteome</keyword>
<gene>
    <name evidence="3" type="ORF">CLV30_11130</name>
</gene>
<reference evidence="3 4" key="1">
    <citation type="submission" date="2018-03" db="EMBL/GenBank/DDBJ databases">
        <title>Genomic Encyclopedia of Archaeal and Bacterial Type Strains, Phase II (KMG-II): from individual species to whole genera.</title>
        <authorList>
            <person name="Goeker M."/>
        </authorList>
    </citation>
    <scope>NUCLEOTIDE SEQUENCE [LARGE SCALE GENOMIC DNA]</scope>
    <source>
        <strain evidence="3 4">DSM 45211</strain>
    </source>
</reference>
<sequence length="558" mass="57719">MPGRHASARASPSSPWPKRLGLAVVAVATLGAAGLGVVSVVEPGSGGCDSTLPVTVAADPGIEPVLSELADGYTEAQPAAGDRCVEIDVTAAAPSDVLPTLGTDDAPDLWVPGSELIARSSGAANVERLASVALSPLVVAMPRAAASELGWPEVQLSWRDVLDGGSGALADPAATPEGLASLVAIRTALGDQVERAEMVQMMSAASQSVLPSVDTAFETVADGGPIGAFTALERDVVAHNRDAPQSPVVALYPSEGTLAFDYPALAPGGQASGTDETVRSAVSDFVVFLGGSRALETIKDAGFRAPDGAAAEVSGIVEGIQAGMPTLLPDPEPAAVAELDRQWAALTLDMRMLAVIDVSGSMLEQVGDGSTRIELTRDAALEAVRLFPKSSSVGLWAFSILQDPPRDHVELVDVGPLDEQVGDGTTRYDTLVGALESLPDRAEGGTGLYDTVLAAFQEVRSSYQPGKVNSVVLLTDGRNEDDPDGIDLATLLTTLTAQFDPAEPVPVITIGMGPEADMDALRQISEATGTTAYQARDPREIQQVFAQAMIERQCRPNC</sequence>
<keyword evidence="1" id="KW-0812">Transmembrane</keyword>
<dbReference type="RefSeq" id="WP_106538094.1">
    <property type="nucleotide sequence ID" value="NZ_PYGE01000011.1"/>
</dbReference>
<dbReference type="OrthoDB" id="5621159at2"/>
<comment type="caution">
    <text evidence="3">The sequence shown here is derived from an EMBL/GenBank/DDBJ whole genome shotgun (WGS) entry which is preliminary data.</text>
</comment>
<dbReference type="Pfam" id="PF13531">
    <property type="entry name" value="SBP_bac_11"/>
    <property type="match status" value="1"/>
</dbReference>
<feature type="transmembrane region" description="Helical" evidence="1">
    <location>
        <begin position="20"/>
        <end position="41"/>
    </location>
</feature>
<dbReference type="Pfam" id="PF00092">
    <property type="entry name" value="VWA"/>
    <property type="match status" value="1"/>
</dbReference>
<organism evidence="3 4">
    <name type="scientific">Haloactinopolyspora alba</name>
    <dbReference type="NCBI Taxonomy" id="648780"/>
    <lineage>
        <taxon>Bacteria</taxon>
        <taxon>Bacillati</taxon>
        <taxon>Actinomycetota</taxon>
        <taxon>Actinomycetes</taxon>
        <taxon>Jiangellales</taxon>
        <taxon>Jiangellaceae</taxon>
        <taxon>Haloactinopolyspora</taxon>
    </lineage>
</organism>
<dbReference type="Gene3D" id="3.40.50.410">
    <property type="entry name" value="von Willebrand factor, type A domain"/>
    <property type="match status" value="1"/>
</dbReference>
<dbReference type="InterPro" id="IPR002035">
    <property type="entry name" value="VWF_A"/>
</dbReference>
<dbReference type="EMBL" id="PYGE01000011">
    <property type="protein sequence ID" value="PSL02075.1"/>
    <property type="molecule type" value="Genomic_DNA"/>
</dbReference>
<dbReference type="SUPFAM" id="SSF53300">
    <property type="entry name" value="vWA-like"/>
    <property type="match status" value="1"/>
</dbReference>